<protein>
    <recommendedName>
        <fullName evidence="3">peptidylprolyl isomerase</fullName>
        <ecNumber evidence="3">5.2.1.8</ecNumber>
    </recommendedName>
</protein>
<dbReference type="InterPro" id="IPR046357">
    <property type="entry name" value="PPIase_dom_sf"/>
</dbReference>
<name>A0A069PQX9_9BURK</name>
<evidence type="ECO:0000256" key="4">
    <source>
        <dbReference type="ARBA" id="ARBA00023110"/>
    </source>
</evidence>
<gene>
    <name evidence="7" type="ORF">BG61_10415</name>
</gene>
<evidence type="ECO:0000256" key="1">
    <source>
        <dbReference type="ARBA" id="ARBA00000971"/>
    </source>
</evidence>
<proteinExistence type="inferred from homology"/>
<dbReference type="EC" id="5.2.1.8" evidence="3"/>
<evidence type="ECO:0000256" key="2">
    <source>
        <dbReference type="ARBA" id="ARBA00007656"/>
    </source>
</evidence>
<dbReference type="EMBL" id="JFHC01000018">
    <property type="protein sequence ID" value="KDR42269.1"/>
    <property type="molecule type" value="Genomic_DNA"/>
</dbReference>
<accession>A0A069PQX9</accession>
<evidence type="ECO:0000313" key="7">
    <source>
        <dbReference type="EMBL" id="KDR42269.1"/>
    </source>
</evidence>
<comment type="similarity">
    <text evidence="2">Belongs to the PpiC/parvulin rotamase family.</text>
</comment>
<comment type="caution">
    <text evidence="7">The sequence shown here is derived from an EMBL/GenBank/DDBJ whole genome shotgun (WGS) entry which is preliminary data.</text>
</comment>
<evidence type="ECO:0000259" key="6">
    <source>
        <dbReference type="PROSITE" id="PS50198"/>
    </source>
</evidence>
<evidence type="ECO:0000313" key="8">
    <source>
        <dbReference type="Proteomes" id="UP000027466"/>
    </source>
</evidence>
<dbReference type="PANTHER" id="PTHR47245">
    <property type="entry name" value="PEPTIDYLPROLYL ISOMERASE"/>
    <property type="match status" value="1"/>
</dbReference>
<dbReference type="RefSeq" id="WP_035932752.1">
    <property type="nucleotide sequence ID" value="NZ_CADFFX010000004.1"/>
</dbReference>
<dbReference type="PANTHER" id="PTHR47245:SF2">
    <property type="entry name" value="PEPTIDYL-PROLYL CIS-TRANS ISOMERASE HP_0175-RELATED"/>
    <property type="match status" value="1"/>
</dbReference>
<dbReference type="AlphaFoldDB" id="A0A069PQX9"/>
<dbReference type="STRING" id="60547.GCA_000751215_03131"/>
<dbReference type="InterPro" id="IPR027304">
    <property type="entry name" value="Trigger_fact/SurA_dom_sf"/>
</dbReference>
<evidence type="ECO:0000256" key="5">
    <source>
        <dbReference type="PROSITE-ProRule" id="PRU00278"/>
    </source>
</evidence>
<dbReference type="Pfam" id="PF13616">
    <property type="entry name" value="Rotamase_3"/>
    <property type="match status" value="1"/>
</dbReference>
<dbReference type="SUPFAM" id="SSF54534">
    <property type="entry name" value="FKBP-like"/>
    <property type="match status" value="1"/>
</dbReference>
<dbReference type="InterPro" id="IPR000297">
    <property type="entry name" value="PPIase_PpiC"/>
</dbReference>
<dbReference type="PROSITE" id="PS50198">
    <property type="entry name" value="PPIC_PPIASE_2"/>
    <property type="match status" value="1"/>
</dbReference>
<feature type="domain" description="PpiC" evidence="6">
    <location>
        <begin position="93"/>
        <end position="196"/>
    </location>
</feature>
<reference evidence="7 8" key="1">
    <citation type="submission" date="2014-03" db="EMBL/GenBank/DDBJ databases">
        <title>Draft Genome Sequences of Four Burkholderia Strains.</title>
        <authorList>
            <person name="Liu X.Y."/>
            <person name="Li C.X."/>
            <person name="Xu J.H."/>
        </authorList>
    </citation>
    <scope>NUCLEOTIDE SEQUENCE [LARGE SCALE GENOMIC DNA]</scope>
    <source>
        <strain evidence="7 8">DSM 50014</strain>
    </source>
</reference>
<keyword evidence="5 7" id="KW-0413">Isomerase</keyword>
<comment type="catalytic activity">
    <reaction evidence="1">
        <text>[protein]-peptidylproline (omega=180) = [protein]-peptidylproline (omega=0)</text>
        <dbReference type="Rhea" id="RHEA:16237"/>
        <dbReference type="Rhea" id="RHEA-COMP:10747"/>
        <dbReference type="Rhea" id="RHEA-COMP:10748"/>
        <dbReference type="ChEBI" id="CHEBI:83833"/>
        <dbReference type="ChEBI" id="CHEBI:83834"/>
        <dbReference type="EC" id="5.2.1.8"/>
    </reaction>
</comment>
<evidence type="ECO:0000256" key="3">
    <source>
        <dbReference type="ARBA" id="ARBA00013194"/>
    </source>
</evidence>
<sequence length="247" mass="26922">MPVTVNGVELTDADIEREMPAHAGAGNATQLALNAAVLRRVLLDEAKRLNVGAGMEDHAAIEALLAREAAAPEPTQEECGRQYRANPERWRVGERAHVSHILFQVTGRVDLERLRERAQETLDDVLRADDPDAHFASCARTLSNCPSGAAGGSLGEIGRGDTGPEFERAVFATPANSFCPTLVETRFGLHIVRVFAKQPGDILPFERVEATVRSAMSRASADRARRQYLIDIVARSQIEGWAHGRPV</sequence>
<dbReference type="Gene3D" id="3.10.50.40">
    <property type="match status" value="1"/>
</dbReference>
<dbReference type="Proteomes" id="UP000027466">
    <property type="component" value="Unassembled WGS sequence"/>
</dbReference>
<organism evidence="7 8">
    <name type="scientific">Caballeronia glathei</name>
    <dbReference type="NCBI Taxonomy" id="60547"/>
    <lineage>
        <taxon>Bacteria</taxon>
        <taxon>Pseudomonadati</taxon>
        <taxon>Pseudomonadota</taxon>
        <taxon>Betaproteobacteria</taxon>
        <taxon>Burkholderiales</taxon>
        <taxon>Burkholderiaceae</taxon>
        <taxon>Caballeronia</taxon>
    </lineage>
</organism>
<keyword evidence="8" id="KW-1185">Reference proteome</keyword>
<dbReference type="SUPFAM" id="SSF109998">
    <property type="entry name" value="Triger factor/SurA peptide-binding domain-like"/>
    <property type="match status" value="1"/>
</dbReference>
<keyword evidence="4 5" id="KW-0697">Rotamase</keyword>
<dbReference type="GO" id="GO:0003755">
    <property type="term" value="F:peptidyl-prolyl cis-trans isomerase activity"/>
    <property type="evidence" value="ECO:0007669"/>
    <property type="project" value="UniProtKB-KW"/>
</dbReference>
<dbReference type="InterPro" id="IPR050245">
    <property type="entry name" value="PrsA_foldase"/>
</dbReference>